<dbReference type="SUPFAM" id="SSF56601">
    <property type="entry name" value="beta-lactamase/transpeptidase-like"/>
    <property type="match status" value="1"/>
</dbReference>
<comment type="function">
    <text evidence="1">Removes C-terminal D-alanyl residues from sugar-peptide cell wall precursors.</text>
</comment>
<dbReference type="InterPro" id="IPR012338">
    <property type="entry name" value="Beta-lactam/transpept-like"/>
</dbReference>
<dbReference type="InterPro" id="IPR037167">
    <property type="entry name" value="Peptidase_S11_C_sf"/>
</dbReference>
<feature type="domain" description="Peptidase S11 D-Ala-D-Ala carboxypeptidase A C-terminal" evidence="2">
    <location>
        <begin position="50"/>
        <end position="140"/>
    </location>
</feature>
<dbReference type="Pfam" id="PF07943">
    <property type="entry name" value="PBP5_C"/>
    <property type="match status" value="1"/>
</dbReference>
<proteinExistence type="predicted"/>
<name>A0A973A940_9GAMM</name>
<reference evidence="3" key="1">
    <citation type="submission" date="2020-05" db="EMBL/GenBank/DDBJ databases">
        <title>Sulfur intermediates as new biogeochemical hubs in an aquatic model microbial ecosystem.</title>
        <authorList>
            <person name="Vigneron A."/>
        </authorList>
    </citation>
    <scope>NUCLEOTIDE SEQUENCE</scope>
    <source>
        <strain evidence="3">Bin.250</strain>
    </source>
</reference>
<evidence type="ECO:0000259" key="2">
    <source>
        <dbReference type="SMART" id="SM00936"/>
    </source>
</evidence>
<keyword evidence="3" id="KW-0121">Carboxypeptidase</keyword>
<dbReference type="SUPFAM" id="SSF69189">
    <property type="entry name" value="Penicillin-binding protein associated domain"/>
    <property type="match status" value="1"/>
</dbReference>
<dbReference type="SMART" id="SM00936">
    <property type="entry name" value="PBP5_C"/>
    <property type="match status" value="1"/>
</dbReference>
<dbReference type="EMBL" id="JABMOJ010000315">
    <property type="protein sequence ID" value="NQV65383.1"/>
    <property type="molecule type" value="Genomic_DNA"/>
</dbReference>
<organism evidence="3 4">
    <name type="scientific">SAR86 cluster bacterium</name>
    <dbReference type="NCBI Taxonomy" id="2030880"/>
    <lineage>
        <taxon>Bacteria</taxon>
        <taxon>Pseudomonadati</taxon>
        <taxon>Pseudomonadota</taxon>
        <taxon>Gammaproteobacteria</taxon>
        <taxon>SAR86 cluster</taxon>
    </lineage>
</organism>
<feature type="non-terminal residue" evidence="3">
    <location>
        <position position="1"/>
    </location>
</feature>
<comment type="caution">
    <text evidence="3">The sequence shown here is derived from an EMBL/GenBank/DDBJ whole genome shotgun (WGS) entry which is preliminary data.</text>
</comment>
<accession>A0A973A940</accession>
<dbReference type="Gene3D" id="3.40.710.10">
    <property type="entry name" value="DD-peptidase/beta-lactamase superfamily"/>
    <property type="match status" value="1"/>
</dbReference>
<keyword evidence="3" id="KW-0378">Hydrolase</keyword>
<protein>
    <submittedName>
        <fullName evidence="3">D-alanyl-D-alanine carboxypeptidase</fullName>
    </submittedName>
</protein>
<dbReference type="Gene3D" id="2.60.410.10">
    <property type="entry name" value="D-Ala-D-Ala carboxypeptidase, C-terminal domain"/>
    <property type="match status" value="1"/>
</dbReference>
<gene>
    <name evidence="3" type="ORF">HQ497_08455</name>
</gene>
<dbReference type="InterPro" id="IPR012907">
    <property type="entry name" value="Peptidase_S11_C"/>
</dbReference>
<evidence type="ECO:0000313" key="4">
    <source>
        <dbReference type="Proteomes" id="UP000754644"/>
    </source>
</evidence>
<dbReference type="GO" id="GO:0009002">
    <property type="term" value="F:serine-type D-Ala-D-Ala carboxypeptidase activity"/>
    <property type="evidence" value="ECO:0007669"/>
    <property type="project" value="InterPro"/>
</dbReference>
<evidence type="ECO:0000256" key="1">
    <source>
        <dbReference type="ARBA" id="ARBA00003217"/>
    </source>
</evidence>
<dbReference type="GO" id="GO:0006508">
    <property type="term" value="P:proteolysis"/>
    <property type="evidence" value="ECO:0007669"/>
    <property type="project" value="InterPro"/>
</dbReference>
<dbReference type="Pfam" id="PF00768">
    <property type="entry name" value="Peptidase_S11"/>
    <property type="match status" value="1"/>
</dbReference>
<dbReference type="AlphaFoldDB" id="A0A973A940"/>
<dbReference type="Proteomes" id="UP000754644">
    <property type="component" value="Unassembled WGS sequence"/>
</dbReference>
<sequence length="167" mass="18260">TGHTDAAGYCLVASAMRDGMRLVSVVMGTQSEEARATESQKLLTYGFRYYETLQLYDARESLNEVRVWGGEKPSVRMGLANKVAITIPRGTKDNLTATMDIDRVIQAPIIEDQALGLLTVKVDGAMVYEAPLVALSNIGEAGFFRQLWDSLALFLLELFGGDPLKLA</sequence>
<dbReference type="InterPro" id="IPR015956">
    <property type="entry name" value="Peniciliin-bd_prot_C_sf"/>
</dbReference>
<evidence type="ECO:0000313" key="3">
    <source>
        <dbReference type="EMBL" id="NQV65383.1"/>
    </source>
</evidence>
<keyword evidence="3" id="KW-0645">Protease</keyword>
<dbReference type="InterPro" id="IPR001967">
    <property type="entry name" value="Peptidase_S11_N"/>
</dbReference>